<reference evidence="9 10" key="1">
    <citation type="journal article" date="2016" name="Sci. Rep.">
        <title>The genome sequence of the outbreeding globe artichoke constructed de novo incorporating a phase-aware low-pass sequencing strategy of F1 progeny.</title>
        <authorList>
            <person name="Scaglione D."/>
            <person name="Reyes-Chin-Wo S."/>
            <person name="Acquadro A."/>
            <person name="Froenicke L."/>
            <person name="Portis E."/>
            <person name="Beitel C."/>
            <person name="Tirone M."/>
            <person name="Mauro R."/>
            <person name="Lo Monaco A."/>
            <person name="Mauromicale G."/>
            <person name="Faccioli P."/>
            <person name="Cattivelli L."/>
            <person name="Rieseberg L."/>
            <person name="Michelmore R."/>
            <person name="Lanteri S."/>
        </authorList>
    </citation>
    <scope>NUCLEOTIDE SEQUENCE [LARGE SCALE GENOMIC DNA]</scope>
    <source>
        <strain evidence="9">2C</strain>
    </source>
</reference>
<dbReference type="AlphaFoldDB" id="A0A118JX55"/>
<evidence type="ECO:0000256" key="4">
    <source>
        <dbReference type="ARBA" id="ARBA00022741"/>
    </source>
</evidence>
<protein>
    <recommendedName>
        <fullName evidence="2">valine--tRNA ligase</fullName>
        <ecNumber evidence="2">6.1.1.9</ecNumber>
    </recommendedName>
    <alternativeName>
        <fullName evidence="8">Valyl-tRNA synthetase</fullName>
    </alternativeName>
</protein>
<evidence type="ECO:0000313" key="9">
    <source>
        <dbReference type="EMBL" id="KVH96341.1"/>
    </source>
</evidence>
<keyword evidence="6" id="KW-0648">Protein biosynthesis</keyword>
<evidence type="ECO:0000256" key="2">
    <source>
        <dbReference type="ARBA" id="ARBA00013169"/>
    </source>
</evidence>
<dbReference type="Proteomes" id="UP000243975">
    <property type="component" value="Unassembled WGS sequence"/>
</dbReference>
<keyword evidence="4" id="KW-0547">Nucleotide-binding</keyword>
<dbReference type="GO" id="GO:0004832">
    <property type="term" value="F:valine-tRNA ligase activity"/>
    <property type="evidence" value="ECO:0007669"/>
    <property type="project" value="UniProtKB-EC"/>
</dbReference>
<keyword evidence="10" id="KW-1185">Reference proteome</keyword>
<evidence type="ECO:0000256" key="8">
    <source>
        <dbReference type="ARBA" id="ARBA00029936"/>
    </source>
</evidence>
<dbReference type="PANTHER" id="PTHR11946:SF109">
    <property type="entry name" value="VALINE--TRNA LIGASE"/>
    <property type="match status" value="1"/>
</dbReference>
<keyword evidence="7" id="KW-0030">Aminoacyl-tRNA synthetase</keyword>
<evidence type="ECO:0000256" key="5">
    <source>
        <dbReference type="ARBA" id="ARBA00022840"/>
    </source>
</evidence>
<dbReference type="InterPro" id="IPR009080">
    <property type="entry name" value="tRNAsynth_Ia_anticodon-bd"/>
</dbReference>
<dbReference type="GO" id="GO:0005524">
    <property type="term" value="F:ATP binding"/>
    <property type="evidence" value="ECO:0007669"/>
    <property type="project" value="UniProtKB-KW"/>
</dbReference>
<dbReference type="InterPro" id="IPR002303">
    <property type="entry name" value="Valyl-tRNA_ligase"/>
</dbReference>
<dbReference type="GO" id="GO:0006438">
    <property type="term" value="P:valyl-tRNA aminoacylation"/>
    <property type="evidence" value="ECO:0007669"/>
    <property type="project" value="InterPro"/>
</dbReference>
<evidence type="ECO:0000256" key="1">
    <source>
        <dbReference type="ARBA" id="ARBA00005594"/>
    </source>
</evidence>
<dbReference type="Gramene" id="KVH96341">
    <property type="protein sequence ID" value="KVH96341"/>
    <property type="gene ID" value="Ccrd_001574"/>
</dbReference>
<dbReference type="Gene3D" id="1.10.730.10">
    <property type="entry name" value="Isoleucyl-tRNA Synthetase, Domain 1"/>
    <property type="match status" value="1"/>
</dbReference>
<dbReference type="GO" id="GO:0005829">
    <property type="term" value="C:cytosol"/>
    <property type="evidence" value="ECO:0007669"/>
    <property type="project" value="TreeGrafter"/>
</dbReference>
<evidence type="ECO:0000313" key="10">
    <source>
        <dbReference type="Proteomes" id="UP000243975"/>
    </source>
</evidence>
<dbReference type="EMBL" id="LEKV01004328">
    <property type="protein sequence ID" value="KVH96341.1"/>
    <property type="molecule type" value="Genomic_DNA"/>
</dbReference>
<dbReference type="PANTHER" id="PTHR11946">
    <property type="entry name" value="VALYL-TRNA SYNTHETASES"/>
    <property type="match status" value="1"/>
</dbReference>
<keyword evidence="3" id="KW-0436">Ligase</keyword>
<comment type="caution">
    <text evidence="9">The sequence shown here is derived from an EMBL/GenBank/DDBJ whole genome shotgun (WGS) entry which is preliminary data.</text>
</comment>
<gene>
    <name evidence="9" type="ORF">Ccrd_001574</name>
</gene>
<evidence type="ECO:0000256" key="7">
    <source>
        <dbReference type="ARBA" id="ARBA00023146"/>
    </source>
</evidence>
<accession>A0A118JX55</accession>
<organism evidence="9 10">
    <name type="scientific">Cynara cardunculus var. scolymus</name>
    <name type="common">Globe artichoke</name>
    <name type="synonym">Cynara scolymus</name>
    <dbReference type="NCBI Taxonomy" id="59895"/>
    <lineage>
        <taxon>Eukaryota</taxon>
        <taxon>Viridiplantae</taxon>
        <taxon>Streptophyta</taxon>
        <taxon>Embryophyta</taxon>
        <taxon>Tracheophyta</taxon>
        <taxon>Spermatophyta</taxon>
        <taxon>Magnoliopsida</taxon>
        <taxon>eudicotyledons</taxon>
        <taxon>Gunneridae</taxon>
        <taxon>Pentapetalae</taxon>
        <taxon>asterids</taxon>
        <taxon>campanulids</taxon>
        <taxon>Asterales</taxon>
        <taxon>Asteraceae</taxon>
        <taxon>Carduoideae</taxon>
        <taxon>Cardueae</taxon>
        <taxon>Carduinae</taxon>
        <taxon>Cynara</taxon>
    </lineage>
</organism>
<comment type="similarity">
    <text evidence="1">Belongs to the class-I aminoacyl-tRNA synthetase family.</text>
</comment>
<evidence type="ECO:0000256" key="3">
    <source>
        <dbReference type="ARBA" id="ARBA00022598"/>
    </source>
</evidence>
<dbReference type="STRING" id="59895.A0A118JX55"/>
<proteinExistence type="inferred from homology"/>
<evidence type="ECO:0000256" key="6">
    <source>
        <dbReference type="ARBA" id="ARBA00022917"/>
    </source>
</evidence>
<dbReference type="SUPFAM" id="SSF47323">
    <property type="entry name" value="Anticodon-binding domain of a subclass of class I aminoacyl-tRNA synthetases"/>
    <property type="match status" value="1"/>
</dbReference>
<name>A0A118JX55_CYNCS</name>
<dbReference type="EC" id="6.1.1.9" evidence="2"/>
<sequence>MPFVTEELWQRLPAPQHYPREKCIMICKYPSLVECWTNERVEYEMGMVESTVSDQSKRTYLQKKEMKVSRTDQIVDLLRRHEMEVSTLANLSSFTVFMTLNKTMSAKGYEENLNKTMSAKGYEEKVPAHVKEENVSKLATLMQQLLSIEEAAQHFEREAAAKASALQD</sequence>
<keyword evidence="5" id="KW-0067">ATP-binding</keyword>